<dbReference type="RefSeq" id="WP_006884371.1">
    <property type="nucleotide sequence ID" value="NZ_AOIU01000031.1"/>
</dbReference>
<proteinExistence type="predicted"/>
<keyword evidence="3" id="KW-1185">Reference proteome</keyword>
<evidence type="ECO:0000313" key="2">
    <source>
        <dbReference type="EMBL" id="ELZ24267.1"/>
    </source>
</evidence>
<dbReference type="eggNOG" id="arCOG14152">
    <property type="taxonomic scope" value="Archaea"/>
</dbReference>
<name>M0CPE1_9EURY</name>
<feature type="region of interest" description="Disordered" evidence="1">
    <location>
        <begin position="1"/>
        <end position="28"/>
    </location>
</feature>
<protein>
    <submittedName>
        <fullName evidence="2">Uncharacterized protein</fullName>
    </submittedName>
</protein>
<gene>
    <name evidence="2" type="ORF">C475_13497</name>
</gene>
<dbReference type="STRING" id="797114.C475_13497"/>
<organism evidence="2 3">
    <name type="scientific">Halosimplex carlsbadense 2-9-1</name>
    <dbReference type="NCBI Taxonomy" id="797114"/>
    <lineage>
        <taxon>Archaea</taxon>
        <taxon>Methanobacteriati</taxon>
        <taxon>Methanobacteriota</taxon>
        <taxon>Stenosarchaea group</taxon>
        <taxon>Halobacteria</taxon>
        <taxon>Halobacteriales</taxon>
        <taxon>Haloarculaceae</taxon>
        <taxon>Halosimplex</taxon>
    </lineage>
</organism>
<dbReference type="Proteomes" id="UP000011626">
    <property type="component" value="Unassembled WGS sequence"/>
</dbReference>
<sequence>MTTDGEPRGRDEWSPTHEVASTGDRADEVAADTRLVAVACEFGDEARLTMSTDDVNDRSPHTQRVLDAELDRLPADASDGANPIWRATLPGDADALVRALTVADPEVDGPLGEARWRVWDVQRIEVRHDGRPIYRSIPHHARFELAAGERPELVERARERLTDLPCAVVPTGPVATWGDGGELTHRTLRFEAGSGASLAHVRRVAVDRDRREIVVDWESVGERVRDEPNRALRTVLRAFAWTADRLGASESPPHRVAFGDGTEFRRAVEGVETVRERVGYDFEVAEV</sequence>
<dbReference type="AlphaFoldDB" id="M0CPE1"/>
<dbReference type="OrthoDB" id="322138at2157"/>
<accession>M0CPE1</accession>
<dbReference type="EMBL" id="AOIU01000031">
    <property type="protein sequence ID" value="ELZ24267.1"/>
    <property type="molecule type" value="Genomic_DNA"/>
</dbReference>
<evidence type="ECO:0000313" key="3">
    <source>
        <dbReference type="Proteomes" id="UP000011626"/>
    </source>
</evidence>
<comment type="caution">
    <text evidence="2">The sequence shown here is derived from an EMBL/GenBank/DDBJ whole genome shotgun (WGS) entry which is preliminary data.</text>
</comment>
<feature type="compositionally biased region" description="Basic and acidic residues" evidence="1">
    <location>
        <begin position="1"/>
        <end position="15"/>
    </location>
</feature>
<evidence type="ECO:0000256" key="1">
    <source>
        <dbReference type="SAM" id="MobiDB-lite"/>
    </source>
</evidence>
<reference evidence="2 3" key="1">
    <citation type="journal article" date="2014" name="PLoS Genet.">
        <title>Phylogenetically driven sequencing of extremely halophilic archaea reveals strategies for static and dynamic osmo-response.</title>
        <authorList>
            <person name="Becker E.A."/>
            <person name="Seitzer P.M."/>
            <person name="Tritt A."/>
            <person name="Larsen D."/>
            <person name="Krusor M."/>
            <person name="Yao A.I."/>
            <person name="Wu D."/>
            <person name="Madern D."/>
            <person name="Eisen J.A."/>
            <person name="Darling A.E."/>
            <person name="Facciotti M.T."/>
        </authorList>
    </citation>
    <scope>NUCLEOTIDE SEQUENCE [LARGE SCALE GENOMIC DNA]</scope>
    <source>
        <strain evidence="2 3">2-9-1</strain>
    </source>
</reference>